<sequence length="863" mass="94748">MTVSLRRSDMYSRGIVAKALWQHYLRHPLQLILLLAGLVTGVVMVNGVALLNQTATDDYLRGEQLLGRQASAYVVAVSERQLIPQALYTRLRNMGLDSLVPVVSGTITDERQRLLSIIATDPLAFAAAESISAFSQGQNQGSASGGGLAEFILPPYAIWISVARAEQLGIQSGQRFQLKGGEESAPVFTKQGHGLGHRLWVDIGYGQQLLSMGEQLSYLAVMGDEQLDDIRAALPAGYKVRLAKDALSLKTMTRSLHMNLTAMGLLAWVVGVFIVFNAVTFSLQDRRPLVRQLQMAGVPKPLVIRLFVIEFLLLACVAALLAAPLSVAMAEGLLPILGRTLDNLYGVALSYQSFWRADVLYRAIIVSLVGVCLAASGPLWQLASRQPLVGVSQQYQLRQGKALQAKLALLGVSLLIAAAFLAWQLPGLHTGFVTLALLLLGSGLLIPWLYSLLLQRIMAALPRTRPLLAWSCSELDWQLGRSHVAMLALVLALTANVGVNTMVGSFRDAVTTWLEQRLVADIYLRPEGRSDEIIAWLRDRDEVASLLLQKQMRTEFVLVSANRAENNQPIRINLLSLASEQYARQAIAPIHLVEDGWQRFANGEGVLISERLSLLNGLELGDRIGLPLDSIDQLNNVNSNASGVRQQIFEVLGVYYDFGNPTGQMMLDEISFEQHWPGHLLSGIGIKLNSVKEKAGIYDQLVHRFQLNDRQIIDQQRMREVALGVFEQTFVATKALNVLTLLVAAAGLACALVLLNERRRLALAVLGSLGVTKRALFQLSLLQWASVGLITALLSLPFGIGLAWVLINLLNVYGFGWSYPVTLQWLDYGYLILLSTVITALTAILPLRRLYKMALARQLAEGQ</sequence>
<gene>
    <name evidence="8" type="ORF">EXY25_03575</name>
</gene>
<comment type="subcellular location">
    <subcellularLocation>
        <location evidence="1">Cell membrane</location>
        <topology evidence="1">Multi-pass membrane protein</topology>
    </subcellularLocation>
</comment>
<feature type="transmembrane region" description="Helical" evidence="6">
    <location>
        <begin position="431"/>
        <end position="453"/>
    </location>
</feature>
<evidence type="ECO:0000256" key="5">
    <source>
        <dbReference type="ARBA" id="ARBA00023136"/>
    </source>
</evidence>
<evidence type="ECO:0000313" key="8">
    <source>
        <dbReference type="EMBL" id="TAA48322.1"/>
    </source>
</evidence>
<comment type="caution">
    <text evidence="8">The sequence shown here is derived from an EMBL/GenBank/DDBJ whole genome shotgun (WGS) entry which is preliminary data.</text>
</comment>
<proteinExistence type="predicted"/>
<keyword evidence="5 6" id="KW-0472">Membrane</keyword>
<evidence type="ECO:0000259" key="7">
    <source>
        <dbReference type="Pfam" id="PF02687"/>
    </source>
</evidence>
<dbReference type="Pfam" id="PF02687">
    <property type="entry name" value="FtsX"/>
    <property type="match status" value="2"/>
</dbReference>
<feature type="transmembrane region" description="Helical" evidence="6">
    <location>
        <begin position="484"/>
        <end position="506"/>
    </location>
</feature>
<feature type="transmembrane region" description="Helical" evidence="6">
    <location>
        <begin position="827"/>
        <end position="847"/>
    </location>
</feature>
<dbReference type="InterPro" id="IPR038766">
    <property type="entry name" value="Membrane_comp_ABC_pdt"/>
</dbReference>
<evidence type="ECO:0000256" key="3">
    <source>
        <dbReference type="ARBA" id="ARBA00022692"/>
    </source>
</evidence>
<keyword evidence="3 6" id="KW-0812">Transmembrane</keyword>
<protein>
    <submittedName>
        <fullName evidence="8">ABC transporter permease</fullName>
    </submittedName>
</protein>
<accession>A0ABY1WUY6</accession>
<name>A0ABY1WUY6_9GAMM</name>
<feature type="domain" description="ABC3 transporter permease C-terminal" evidence="7">
    <location>
        <begin position="737"/>
        <end position="853"/>
    </location>
</feature>
<reference evidence="9" key="1">
    <citation type="submission" date="2019-02" db="EMBL/GenBank/DDBJ databases">
        <title>Draft genome sequence of Muricauda sp. 176CP4-71.</title>
        <authorList>
            <person name="Park J.-S."/>
        </authorList>
    </citation>
    <scope>NUCLEOTIDE SEQUENCE [LARGE SCALE GENOMIC DNA]</scope>
    <source>
        <strain evidence="9">176GS2-150</strain>
    </source>
</reference>
<evidence type="ECO:0000256" key="2">
    <source>
        <dbReference type="ARBA" id="ARBA00022475"/>
    </source>
</evidence>
<dbReference type="EMBL" id="SHLY01000001">
    <property type="protein sequence ID" value="TAA48322.1"/>
    <property type="molecule type" value="Genomic_DNA"/>
</dbReference>
<feature type="domain" description="ABC3 transporter permease C-terminal" evidence="7">
    <location>
        <begin position="263"/>
        <end position="375"/>
    </location>
</feature>
<keyword evidence="2" id="KW-1003">Cell membrane</keyword>
<evidence type="ECO:0000256" key="6">
    <source>
        <dbReference type="SAM" id="Phobius"/>
    </source>
</evidence>
<organism evidence="8 9">
    <name type="scientific">Corallincola spongiicola</name>
    <dbReference type="NCBI Taxonomy" id="2520508"/>
    <lineage>
        <taxon>Bacteria</taxon>
        <taxon>Pseudomonadati</taxon>
        <taxon>Pseudomonadota</taxon>
        <taxon>Gammaproteobacteria</taxon>
        <taxon>Alteromonadales</taxon>
        <taxon>Psychromonadaceae</taxon>
        <taxon>Corallincola</taxon>
    </lineage>
</organism>
<dbReference type="Proteomes" id="UP000292544">
    <property type="component" value="Unassembled WGS sequence"/>
</dbReference>
<evidence type="ECO:0000256" key="4">
    <source>
        <dbReference type="ARBA" id="ARBA00022989"/>
    </source>
</evidence>
<evidence type="ECO:0000313" key="9">
    <source>
        <dbReference type="Proteomes" id="UP000292544"/>
    </source>
</evidence>
<feature type="transmembrane region" description="Helical" evidence="6">
    <location>
        <begin position="260"/>
        <end position="281"/>
    </location>
</feature>
<dbReference type="PANTHER" id="PTHR30287:SF2">
    <property type="entry name" value="BLL1001 PROTEIN"/>
    <property type="match status" value="1"/>
</dbReference>
<dbReference type="PANTHER" id="PTHR30287">
    <property type="entry name" value="MEMBRANE COMPONENT OF PREDICTED ABC SUPERFAMILY METABOLITE UPTAKE TRANSPORTER"/>
    <property type="match status" value="1"/>
</dbReference>
<feature type="transmembrane region" description="Helical" evidence="6">
    <location>
        <begin position="776"/>
        <end position="807"/>
    </location>
</feature>
<feature type="transmembrane region" description="Helical" evidence="6">
    <location>
        <begin position="302"/>
        <end position="325"/>
    </location>
</feature>
<keyword evidence="9" id="KW-1185">Reference proteome</keyword>
<feature type="transmembrane region" description="Helical" evidence="6">
    <location>
        <begin position="31"/>
        <end position="51"/>
    </location>
</feature>
<feature type="transmembrane region" description="Helical" evidence="6">
    <location>
        <begin position="735"/>
        <end position="755"/>
    </location>
</feature>
<dbReference type="InterPro" id="IPR003838">
    <property type="entry name" value="ABC3_permease_C"/>
</dbReference>
<keyword evidence="4 6" id="KW-1133">Transmembrane helix</keyword>
<feature type="transmembrane region" description="Helical" evidence="6">
    <location>
        <begin position="359"/>
        <end position="382"/>
    </location>
</feature>
<feature type="transmembrane region" description="Helical" evidence="6">
    <location>
        <begin position="403"/>
        <end position="425"/>
    </location>
</feature>
<evidence type="ECO:0000256" key="1">
    <source>
        <dbReference type="ARBA" id="ARBA00004651"/>
    </source>
</evidence>